<organism evidence="2 3">
    <name type="scientific">Flavobacterium cupriresistens</name>
    <dbReference type="NCBI Taxonomy" id="2893885"/>
    <lineage>
        <taxon>Bacteria</taxon>
        <taxon>Pseudomonadati</taxon>
        <taxon>Bacteroidota</taxon>
        <taxon>Flavobacteriia</taxon>
        <taxon>Flavobacteriales</taxon>
        <taxon>Flavobacteriaceae</taxon>
        <taxon>Flavobacterium</taxon>
    </lineage>
</organism>
<dbReference type="Proteomes" id="UP001273350">
    <property type="component" value="Unassembled WGS sequence"/>
</dbReference>
<accession>A0ABU4R850</accession>
<name>A0ABU4R850_9FLAO</name>
<evidence type="ECO:0000256" key="1">
    <source>
        <dbReference type="SAM" id="SignalP"/>
    </source>
</evidence>
<reference evidence="2 3" key="1">
    <citation type="submission" date="2023-11" db="EMBL/GenBank/DDBJ databases">
        <title>Unpublished Manusciprt.</title>
        <authorList>
            <person name="Saticioglu I.B."/>
            <person name="Ay H."/>
            <person name="Ajmi N."/>
            <person name="Altun S."/>
            <person name="Duman M."/>
        </authorList>
    </citation>
    <scope>NUCLEOTIDE SEQUENCE [LARGE SCALE GENOMIC DNA]</scope>
    <source>
        <strain evidence="2 3">Fl-318</strain>
    </source>
</reference>
<sequence>MNLRVIFSLLLLILSLSVFSQTKNKSTSATNKEATNPASQEDYVTVLWLDKNRNLQLNDDFIKTITNQQRAALGYIATSIGNECSWDGDEKPDKSNLKCKFLWALNLGYQCSDTHLSFLKKWFKEDAALLQNLQYCSKTESSEKSQDFFIVLKMATLNNTIRIIYTAAGFDEKTPQKWSWTEESTYSFTKNGIKQIHRRNINGGFN</sequence>
<proteinExistence type="predicted"/>
<comment type="caution">
    <text evidence="2">The sequence shown here is derived from an EMBL/GenBank/DDBJ whole genome shotgun (WGS) entry which is preliminary data.</text>
</comment>
<dbReference type="RefSeq" id="WP_230005090.1">
    <property type="nucleotide sequence ID" value="NZ_CP087134.1"/>
</dbReference>
<keyword evidence="1" id="KW-0732">Signal</keyword>
<keyword evidence="3" id="KW-1185">Reference proteome</keyword>
<evidence type="ECO:0000313" key="2">
    <source>
        <dbReference type="EMBL" id="MDX6188411.1"/>
    </source>
</evidence>
<protein>
    <submittedName>
        <fullName evidence="2">Uncharacterized protein</fullName>
    </submittedName>
</protein>
<feature type="signal peptide" evidence="1">
    <location>
        <begin position="1"/>
        <end position="20"/>
    </location>
</feature>
<evidence type="ECO:0000313" key="3">
    <source>
        <dbReference type="Proteomes" id="UP001273350"/>
    </source>
</evidence>
<dbReference type="EMBL" id="JAWXVI010000002">
    <property type="protein sequence ID" value="MDX6188411.1"/>
    <property type="molecule type" value="Genomic_DNA"/>
</dbReference>
<gene>
    <name evidence="2" type="ORF">SGQ83_03540</name>
</gene>
<feature type="chain" id="PRO_5046354297" evidence="1">
    <location>
        <begin position="21"/>
        <end position="206"/>
    </location>
</feature>